<dbReference type="EMBL" id="KV907496">
    <property type="protein sequence ID" value="OOF97745.1"/>
    <property type="molecule type" value="Genomic_DNA"/>
</dbReference>
<evidence type="ECO:0000313" key="4">
    <source>
        <dbReference type="EMBL" id="OOF97745.1"/>
    </source>
</evidence>
<keyword evidence="1" id="KW-1133">Transmembrane helix</keyword>
<feature type="transmembrane region" description="Helical" evidence="1">
    <location>
        <begin position="20"/>
        <end position="40"/>
    </location>
</feature>
<accession>A0A1R3RT79</accession>
<feature type="transmembrane region" description="Helical" evidence="1">
    <location>
        <begin position="122"/>
        <end position="148"/>
    </location>
</feature>
<dbReference type="OMA" id="YDPMAYA"/>
<dbReference type="PANTHER" id="PTHR39470:SF1">
    <property type="entry name" value="CHORISMATE SYNTHASE PROTEIN"/>
    <property type="match status" value="1"/>
</dbReference>
<proteinExistence type="predicted"/>
<feature type="domain" description="DUF7598" evidence="2">
    <location>
        <begin position="13"/>
        <end position="147"/>
    </location>
</feature>
<gene>
    <name evidence="3" type="ORF">ASPCADRAFT_141204</name>
    <name evidence="4" type="ORF">ASPCADRAFT_163689</name>
</gene>
<dbReference type="Pfam" id="PF24535">
    <property type="entry name" value="DUF7598"/>
    <property type="match status" value="1"/>
</dbReference>
<reference evidence="3" key="1">
    <citation type="submission" date="2016-12" db="EMBL/GenBank/DDBJ databases">
        <authorList>
            <consortium name="DOE Joint Genome Institute"/>
            <person name="Riley R."/>
            <person name="Kuo A."/>
            <person name="Sun H."/>
            <person name="Pangilinan J."/>
            <person name="Culley D."/>
            <person name="Salamov A."/>
            <person name="Magnuson J."/>
            <person name="Bruno K."/>
            <person name="Henrissat B."/>
            <person name="Berka R."/>
            <person name="Tsang A."/>
            <person name="Barry K."/>
            <person name="lapidus A."/>
            <person name="Martin J."/>
            <person name="Lindquist E."/>
            <person name="Wang Z."/>
            <person name="Baker S."/>
            <person name="Grigoriev I."/>
            <person name="Nordberg H.P."/>
            <person name="Cantor M.N."/>
            <person name="Hua S.X."/>
        </authorList>
    </citation>
    <scope>NUCLEOTIDE SEQUENCE [LARGE SCALE GENOMIC DNA]</scope>
    <source>
        <strain evidence="3">ITEM 5010</strain>
    </source>
</reference>
<dbReference type="STRING" id="602072.A0A1R3RT79"/>
<feature type="transmembrane region" description="Helical" evidence="1">
    <location>
        <begin position="402"/>
        <end position="423"/>
    </location>
</feature>
<evidence type="ECO:0000313" key="5">
    <source>
        <dbReference type="Proteomes" id="UP000188318"/>
    </source>
</evidence>
<dbReference type="PANTHER" id="PTHR39470">
    <property type="entry name" value="CHROMOSOME 10, WHOLE GENOME SHOTGUN SEQUENCE"/>
    <property type="match status" value="1"/>
</dbReference>
<dbReference type="VEuPathDB" id="FungiDB:ASPCADRAFT_163689"/>
<feature type="transmembrane region" description="Helical" evidence="1">
    <location>
        <begin position="47"/>
        <end position="69"/>
    </location>
</feature>
<dbReference type="AlphaFoldDB" id="A0A1R3RT79"/>
<organism evidence="3 5">
    <name type="scientific">Aspergillus carbonarius (strain ITEM 5010)</name>
    <dbReference type="NCBI Taxonomy" id="602072"/>
    <lineage>
        <taxon>Eukaryota</taxon>
        <taxon>Fungi</taxon>
        <taxon>Dikarya</taxon>
        <taxon>Ascomycota</taxon>
        <taxon>Pezizomycotina</taxon>
        <taxon>Eurotiomycetes</taxon>
        <taxon>Eurotiomycetidae</taxon>
        <taxon>Eurotiales</taxon>
        <taxon>Aspergillaceae</taxon>
        <taxon>Aspergillus</taxon>
        <taxon>Aspergillus subgen. Circumdati</taxon>
    </lineage>
</organism>
<protein>
    <recommendedName>
        <fullName evidence="2">DUF7598 domain-containing protein</fullName>
    </recommendedName>
</protein>
<evidence type="ECO:0000256" key="1">
    <source>
        <dbReference type="SAM" id="Phobius"/>
    </source>
</evidence>
<feature type="transmembrane region" description="Helical" evidence="1">
    <location>
        <begin position="473"/>
        <end position="498"/>
    </location>
</feature>
<sequence length="634" mass="68687">MMASLKESLAGPGYVILNAIRVINIIVFLDIIAASVVMLVKISLLTNFFFFEAVSHVATAGVSIFLIISELPVFRGYFDRNWPLLGQDSGFITLAIAMLILGVGVLGDLNTEATSQGSLGMAFWRIVLSAGILAMIMSVVNVISSFIFADSDLGVSARHVRVYGAVAPQKVMTRSGSSGSQRSFQLGMKREETLPTYSPQNSIRRQMSMRQNTRFPLKISTPVNPINLNDAASSKYSRDSAGVTIPDLAHHPAMHIKSVFIFFAPIIIPRAINYYRSLRVALATRPPPRAIPQDASRALNVLFCAITLFFCLSLPFNPHAPSQSIFTLTHSRINTSTDIVFSRLARLRPDETLTAADTLLKSKLTSVGARKVYLRFGPDTLTQCAFCSLDNLHTFALYHLPFHVFLPHLCHLAIIGLTTAAPFAGPDASKWRKSFSIIGIGLALLDVYIVMSYDPMQYASAAVRAGVAVPSSSYYQIGLLRPLVFAVFDGVCALLIYLSATRRFFFAPPSQAEQVDQFVSASLGALSGTTSKLHAVSVARNAVVRDKVLKDRDDAYWRTVVAMNVDNPALKEMIAAGEGSDGSGTAGPTSIWEEEEVVRAMSRAMAGQGGVDLARLGVEASEYVNGVTAGLEGN</sequence>
<reference evidence="5" key="2">
    <citation type="journal article" date="2017" name="Genome Biol.">
        <title>Comparative genomics reveals high biological diversity and specific adaptations in the industrially and medically important fungal genus Aspergillus.</title>
        <authorList>
            <person name="de Vries R.P."/>
            <person name="Riley R."/>
            <person name="Wiebenga A."/>
            <person name="Aguilar-Osorio G."/>
            <person name="Amillis S."/>
            <person name="Uchima C.A."/>
            <person name="Anderluh G."/>
            <person name="Asadollahi M."/>
            <person name="Askin M."/>
            <person name="Barry K."/>
            <person name="Battaglia E."/>
            <person name="Bayram O."/>
            <person name="Benocci T."/>
            <person name="Braus-Stromeyer S.A."/>
            <person name="Caldana C."/>
            <person name="Canovas D."/>
            <person name="Cerqueira G.C."/>
            <person name="Chen F."/>
            <person name="Chen W."/>
            <person name="Choi C."/>
            <person name="Clum A."/>
            <person name="Dos Santos R.A."/>
            <person name="Damasio A.R."/>
            <person name="Diallinas G."/>
            <person name="Emri T."/>
            <person name="Fekete E."/>
            <person name="Flipphi M."/>
            <person name="Freyberg S."/>
            <person name="Gallo A."/>
            <person name="Gournas C."/>
            <person name="Habgood R."/>
            <person name="Hainaut M."/>
            <person name="Harispe M.L."/>
            <person name="Henrissat B."/>
            <person name="Hilden K.S."/>
            <person name="Hope R."/>
            <person name="Hossain A."/>
            <person name="Karabika E."/>
            <person name="Karaffa L."/>
            <person name="Karanyi Z."/>
            <person name="Krasevec N."/>
            <person name="Kuo A."/>
            <person name="Kusch H."/>
            <person name="LaButti K."/>
            <person name="Lagendijk E.L."/>
            <person name="Lapidus A."/>
            <person name="Levasseur A."/>
            <person name="Lindquist E."/>
            <person name="Lipzen A."/>
            <person name="Logrieco A.F."/>
            <person name="MacCabe A."/>
            <person name="Maekelae M.R."/>
            <person name="Malavazi I."/>
            <person name="Melin P."/>
            <person name="Meyer V."/>
            <person name="Mielnichuk N."/>
            <person name="Miskei M."/>
            <person name="Molnar A.P."/>
            <person name="Mule G."/>
            <person name="Ngan C.Y."/>
            <person name="Orejas M."/>
            <person name="Orosz E."/>
            <person name="Ouedraogo J.P."/>
            <person name="Overkamp K.M."/>
            <person name="Park H.-S."/>
            <person name="Perrone G."/>
            <person name="Piumi F."/>
            <person name="Punt P.J."/>
            <person name="Ram A.F."/>
            <person name="Ramon A."/>
            <person name="Rauscher S."/>
            <person name="Record E."/>
            <person name="Riano-Pachon D.M."/>
            <person name="Robert V."/>
            <person name="Roehrig J."/>
            <person name="Ruller R."/>
            <person name="Salamov A."/>
            <person name="Salih N.S."/>
            <person name="Samson R.A."/>
            <person name="Sandor E."/>
            <person name="Sanguinetti M."/>
            <person name="Schuetze T."/>
            <person name="Sepcic K."/>
            <person name="Shelest E."/>
            <person name="Sherlock G."/>
            <person name="Sophianopoulou V."/>
            <person name="Squina F.M."/>
            <person name="Sun H."/>
            <person name="Susca A."/>
            <person name="Todd R.B."/>
            <person name="Tsang A."/>
            <person name="Unkles S.E."/>
            <person name="van de Wiele N."/>
            <person name="van Rossen-Uffink D."/>
            <person name="Oliveira J.V."/>
            <person name="Vesth T.C."/>
            <person name="Visser J."/>
            <person name="Yu J.-H."/>
            <person name="Zhou M."/>
            <person name="Andersen M.R."/>
            <person name="Archer D.B."/>
            <person name="Baker S.E."/>
            <person name="Benoit I."/>
            <person name="Brakhage A.A."/>
            <person name="Braus G.H."/>
            <person name="Fischer R."/>
            <person name="Frisvad J.C."/>
            <person name="Goldman G.H."/>
            <person name="Houbraken J."/>
            <person name="Oakley B."/>
            <person name="Pocsi I."/>
            <person name="Scazzocchio C."/>
            <person name="Seiboth B."/>
            <person name="vanKuyk P.A."/>
            <person name="Wortman J."/>
            <person name="Dyer P.S."/>
            <person name="Grigoriev I.V."/>
        </authorList>
    </citation>
    <scope>NUCLEOTIDE SEQUENCE [LARGE SCALE GENOMIC DNA]</scope>
    <source>
        <strain evidence="5">ITEM 5010</strain>
    </source>
</reference>
<keyword evidence="5" id="KW-1185">Reference proteome</keyword>
<keyword evidence="1" id="KW-0472">Membrane</keyword>
<evidence type="ECO:0000259" key="2">
    <source>
        <dbReference type="Pfam" id="PF24535"/>
    </source>
</evidence>
<feature type="transmembrane region" description="Helical" evidence="1">
    <location>
        <begin position="296"/>
        <end position="316"/>
    </location>
</feature>
<dbReference type="InterPro" id="IPR056019">
    <property type="entry name" value="DUF7598"/>
</dbReference>
<keyword evidence="1" id="KW-0812">Transmembrane</keyword>
<dbReference type="OrthoDB" id="4218123at2759"/>
<feature type="transmembrane region" description="Helical" evidence="1">
    <location>
        <begin position="89"/>
        <end position="110"/>
    </location>
</feature>
<evidence type="ECO:0000313" key="3">
    <source>
        <dbReference type="EMBL" id="OOF97695.1"/>
    </source>
</evidence>
<dbReference type="VEuPathDB" id="FungiDB:ASPCADRAFT_141204"/>
<feature type="transmembrane region" description="Helical" evidence="1">
    <location>
        <begin position="256"/>
        <end position="275"/>
    </location>
</feature>
<dbReference type="EMBL" id="KV907496">
    <property type="protein sequence ID" value="OOF97695.1"/>
    <property type="molecule type" value="Genomic_DNA"/>
</dbReference>
<feature type="transmembrane region" description="Helical" evidence="1">
    <location>
        <begin position="435"/>
        <end position="453"/>
    </location>
</feature>
<dbReference type="Proteomes" id="UP000188318">
    <property type="component" value="Unassembled WGS sequence"/>
</dbReference>
<name>A0A1R3RT79_ASPC5</name>